<name>K2JLG2_9RHOB</name>
<dbReference type="STRING" id="1208323.B30_11485"/>
<dbReference type="RefSeq" id="WP_009572247.1">
    <property type="nucleotide sequence ID" value="NZ_AMRK01000005.1"/>
</dbReference>
<gene>
    <name evidence="1" type="ORF">B30_11485</name>
</gene>
<dbReference type="GO" id="GO:0015716">
    <property type="term" value="P:organic phosphonate transport"/>
    <property type="evidence" value="ECO:0007669"/>
    <property type="project" value="InterPro"/>
</dbReference>
<accession>K2JLG2</accession>
<dbReference type="Pfam" id="PF06754">
    <property type="entry name" value="PhnG"/>
    <property type="match status" value="1"/>
</dbReference>
<keyword evidence="2" id="KW-1185">Reference proteome</keyword>
<dbReference type="InterPro" id="IPR009609">
    <property type="entry name" value="Phosphonate_metab_PhnG"/>
</dbReference>
<dbReference type="EMBL" id="AMRK01000005">
    <property type="protein sequence ID" value="EKE71384.1"/>
    <property type="molecule type" value="Genomic_DNA"/>
</dbReference>
<dbReference type="AlphaFoldDB" id="K2JLG2"/>
<comment type="caution">
    <text evidence="1">The sequence shown here is derived from an EMBL/GenBank/DDBJ whole genome shotgun (WGS) entry which is preliminary data.</text>
</comment>
<proteinExistence type="predicted"/>
<dbReference type="eggNOG" id="COG3624">
    <property type="taxonomic scope" value="Bacteria"/>
</dbReference>
<evidence type="ECO:0000313" key="2">
    <source>
        <dbReference type="Proteomes" id="UP000006762"/>
    </source>
</evidence>
<dbReference type="Proteomes" id="UP000006762">
    <property type="component" value="Unassembled WGS sequence"/>
</dbReference>
<evidence type="ECO:0000313" key="1">
    <source>
        <dbReference type="EMBL" id="EKE71384.1"/>
    </source>
</evidence>
<reference evidence="1 2" key="1">
    <citation type="submission" date="2012-09" db="EMBL/GenBank/DDBJ databases">
        <title>Celeribacter baekdonensis B30 Genome Sequencing.</title>
        <authorList>
            <person name="Wang W."/>
        </authorList>
    </citation>
    <scope>NUCLEOTIDE SEQUENCE [LARGE SCALE GENOMIC DNA]</scope>
    <source>
        <strain evidence="1 2">B30</strain>
    </source>
</reference>
<sequence>MNKMNPTPSQDEAPDSAARKAWMSVLAKSNPKDLNAAITAYGALPAFDWLRRPEIGGVMVRGRMGGTGTAFNLGEMTATRCSLRLETGEVGHAYVQGRDTRHAEQAAIVDAMMQGANASTVQETIVTPLADGLASERVKRAEKAAATKVDFFTMVRGED</sequence>
<protein>
    <submittedName>
        <fullName evidence="1">Alkylphosphonate utilization protein PhnG</fullName>
    </submittedName>
</protein>
<organism evidence="1 2">
    <name type="scientific">Celeribacter baekdonensis B30</name>
    <dbReference type="NCBI Taxonomy" id="1208323"/>
    <lineage>
        <taxon>Bacteria</taxon>
        <taxon>Pseudomonadati</taxon>
        <taxon>Pseudomonadota</taxon>
        <taxon>Alphaproteobacteria</taxon>
        <taxon>Rhodobacterales</taxon>
        <taxon>Roseobacteraceae</taxon>
        <taxon>Celeribacter</taxon>
    </lineage>
</organism>
<dbReference type="NCBIfam" id="TIGR03293">
    <property type="entry name" value="PhnG_redo"/>
    <property type="match status" value="1"/>
</dbReference>
<dbReference type="GO" id="GO:0019634">
    <property type="term" value="P:organic phosphonate metabolic process"/>
    <property type="evidence" value="ECO:0007669"/>
    <property type="project" value="InterPro"/>
</dbReference>
<dbReference type="PATRIC" id="fig|1208323.3.peg.2379"/>